<keyword evidence="3" id="KW-1185">Reference proteome</keyword>
<organism evidence="2 3">
    <name type="scientific">Hymenoscyphus albidus</name>
    <dbReference type="NCBI Taxonomy" id="595503"/>
    <lineage>
        <taxon>Eukaryota</taxon>
        <taxon>Fungi</taxon>
        <taxon>Dikarya</taxon>
        <taxon>Ascomycota</taxon>
        <taxon>Pezizomycotina</taxon>
        <taxon>Leotiomycetes</taxon>
        <taxon>Helotiales</taxon>
        <taxon>Helotiaceae</taxon>
        <taxon>Hymenoscyphus</taxon>
    </lineage>
</organism>
<evidence type="ECO:0000313" key="3">
    <source>
        <dbReference type="Proteomes" id="UP000701801"/>
    </source>
</evidence>
<protein>
    <submittedName>
        <fullName evidence="2">Uncharacterized protein</fullName>
    </submittedName>
</protein>
<comment type="caution">
    <text evidence="2">The sequence shown here is derived from an EMBL/GenBank/DDBJ whole genome shotgun (WGS) entry which is preliminary data.</text>
</comment>
<gene>
    <name evidence="2" type="ORF">HYALB_00008427</name>
</gene>
<accession>A0A9N9Q6B4</accession>
<evidence type="ECO:0000313" key="2">
    <source>
        <dbReference type="EMBL" id="CAG8976769.1"/>
    </source>
</evidence>
<dbReference type="EMBL" id="CAJVRM010000190">
    <property type="protein sequence ID" value="CAG8976769.1"/>
    <property type="molecule type" value="Genomic_DNA"/>
</dbReference>
<sequence>MRASRFLLPDVIRDQCLVHQRAGRKWYTSDHRSNTTDTPTETYPPLHPTTPTVPSANKVEPVNLHRLVTDLDAVDSPYVIPYAVAVTRDSLLWYQKKHDKIKRVDKEERRERREGDLGATHPEVLAYALLGNSNDSAILQSHFMGAFLRAQRPQTGATEQDRINELALNIPLDSSDKQLSQEELSTNSSKNQLERQLLQCTNTLERRRVVDILSSTREGCHILNQHLARTLIPSAQGSAKWRPTSKSSECLLLLNDVYNNIISRGITPSRNLINAALYYASKCGSLPAIRQYLPLADIRSWLFGRAMRHLQLHFVRSKRSAPAVRVFPWLENEAHMNEIFELLTGWEYGRLPESDEPRKLSFALLLSRYSRFYCYYILGLGEAGLPDILELESKIAEQKFNILAKSLLSSQVFAMAHLLADRTRHAGTILSVIPAEIKSVDLTTAKYQDEAQLRYAASNKLLLSEVPAIIRDVVRQHYDFHGLRPGKGVLMHIEKTICRVQHYLMIDPAVALKELHSILILGFSAKDKYGRLKVSISSIPDRESTPAPSPSEPQESESEPVPESEPDIGLSDEMCELLKIEKWSKVESRRSKEESNFGLVVWPPDDGPPLYEKRFSDSDGIREGNCEDIAYSD</sequence>
<feature type="region of interest" description="Disordered" evidence="1">
    <location>
        <begin position="537"/>
        <end position="571"/>
    </location>
</feature>
<dbReference type="Proteomes" id="UP000701801">
    <property type="component" value="Unassembled WGS sequence"/>
</dbReference>
<feature type="compositionally biased region" description="Acidic residues" evidence="1">
    <location>
        <begin position="554"/>
        <end position="566"/>
    </location>
</feature>
<feature type="region of interest" description="Disordered" evidence="1">
    <location>
        <begin position="28"/>
        <end position="47"/>
    </location>
</feature>
<feature type="region of interest" description="Disordered" evidence="1">
    <location>
        <begin position="586"/>
        <end position="619"/>
    </location>
</feature>
<name>A0A9N9Q6B4_9HELO</name>
<reference evidence="2" key="1">
    <citation type="submission" date="2021-07" db="EMBL/GenBank/DDBJ databases">
        <authorList>
            <person name="Durling M."/>
        </authorList>
    </citation>
    <scope>NUCLEOTIDE SEQUENCE</scope>
</reference>
<dbReference type="OrthoDB" id="3560511at2759"/>
<evidence type="ECO:0000256" key="1">
    <source>
        <dbReference type="SAM" id="MobiDB-lite"/>
    </source>
</evidence>
<proteinExistence type="predicted"/>
<dbReference type="AlphaFoldDB" id="A0A9N9Q6B4"/>
<feature type="compositionally biased region" description="Basic and acidic residues" evidence="1">
    <location>
        <begin position="586"/>
        <end position="595"/>
    </location>
</feature>